<dbReference type="InterPro" id="IPR050590">
    <property type="entry name" value="Exosome_comp_Rrp42_subfam"/>
</dbReference>
<dbReference type="GO" id="GO:0034473">
    <property type="term" value="P:U1 snRNA 3'-end processing"/>
    <property type="evidence" value="ECO:0007669"/>
    <property type="project" value="TreeGrafter"/>
</dbReference>
<dbReference type="SUPFAM" id="SSF55666">
    <property type="entry name" value="Ribonuclease PH domain 2-like"/>
    <property type="match status" value="1"/>
</dbReference>
<dbReference type="PANTHER" id="PTHR11097">
    <property type="entry name" value="EXOSOME COMPLEX EXONUCLEASE RIBOSOMAL RNA PROCESSING PROTEIN"/>
    <property type="match status" value="1"/>
</dbReference>
<dbReference type="Pfam" id="PF03725">
    <property type="entry name" value="RNase_PH_C"/>
    <property type="match status" value="1"/>
</dbReference>
<evidence type="ECO:0000256" key="7">
    <source>
        <dbReference type="SAM" id="MobiDB-lite"/>
    </source>
</evidence>
<comment type="caution">
    <text evidence="10">The sequence shown here is derived from an EMBL/GenBank/DDBJ whole genome shotgun (WGS) entry which is preliminary data.</text>
</comment>
<proteinExistence type="inferred from homology"/>
<feature type="compositionally biased region" description="Acidic residues" evidence="7">
    <location>
        <begin position="506"/>
        <end position="515"/>
    </location>
</feature>
<feature type="compositionally biased region" description="Polar residues" evidence="7">
    <location>
        <begin position="379"/>
        <end position="391"/>
    </location>
</feature>
<dbReference type="InterPro" id="IPR027408">
    <property type="entry name" value="PNPase/RNase_PH_dom_sf"/>
</dbReference>
<evidence type="ECO:0000313" key="10">
    <source>
        <dbReference type="EMBL" id="KFG40235.1"/>
    </source>
</evidence>
<comment type="similarity">
    <text evidence="3">Belongs to the RNase PH family.</text>
</comment>
<feature type="region of interest" description="Disordered" evidence="7">
    <location>
        <begin position="378"/>
        <end position="515"/>
    </location>
</feature>
<feature type="compositionally biased region" description="Basic and acidic residues" evidence="7">
    <location>
        <begin position="420"/>
        <end position="434"/>
    </location>
</feature>
<dbReference type="OrthoDB" id="10264038at2759"/>
<feature type="region of interest" description="Disordered" evidence="7">
    <location>
        <begin position="328"/>
        <end position="349"/>
    </location>
</feature>
<feature type="compositionally biased region" description="Low complexity" evidence="7">
    <location>
        <begin position="406"/>
        <end position="419"/>
    </location>
</feature>
<dbReference type="Gene3D" id="3.30.230.70">
    <property type="entry name" value="GHMP Kinase, N-terminal domain"/>
    <property type="match status" value="1"/>
</dbReference>
<protein>
    <submittedName>
        <fullName evidence="10">3' exoribonuclease family, domain 1 domain-containing protein</fullName>
    </submittedName>
</protein>
<dbReference type="InterPro" id="IPR020568">
    <property type="entry name" value="Ribosomal_Su5_D2-typ_SF"/>
</dbReference>
<keyword evidence="6" id="KW-0539">Nucleus</keyword>
<feature type="domain" description="Exoribonuclease phosphorolytic" evidence="8">
    <location>
        <begin position="31"/>
        <end position="181"/>
    </location>
</feature>
<evidence type="ECO:0000259" key="9">
    <source>
        <dbReference type="Pfam" id="PF03725"/>
    </source>
</evidence>
<evidence type="ECO:0000256" key="3">
    <source>
        <dbReference type="ARBA" id="ARBA00006678"/>
    </source>
</evidence>
<dbReference type="PANTHER" id="PTHR11097:SF14">
    <property type="entry name" value="EXOSOME COMPLEX COMPONENT RRP45"/>
    <property type="match status" value="1"/>
</dbReference>
<evidence type="ECO:0000259" key="8">
    <source>
        <dbReference type="Pfam" id="PF01138"/>
    </source>
</evidence>
<dbReference type="SUPFAM" id="SSF54211">
    <property type="entry name" value="Ribosomal protein S5 domain 2-like"/>
    <property type="match status" value="1"/>
</dbReference>
<reference evidence="10 11" key="1">
    <citation type="submission" date="2014-02" db="EMBL/GenBank/DDBJ databases">
        <authorList>
            <person name="Sibley D."/>
            <person name="Venepally P."/>
            <person name="Karamycheva S."/>
            <person name="Hadjithomas M."/>
            <person name="Khan A."/>
            <person name="Brunk B."/>
            <person name="Roos D."/>
            <person name="Caler E."/>
            <person name="Lorenzi H."/>
        </authorList>
    </citation>
    <scope>NUCLEOTIDE SEQUENCE [LARGE SCALE GENOMIC DNA]</scope>
    <source>
        <strain evidence="10 11">GAB2-2007-GAL-DOM2</strain>
    </source>
</reference>
<name>A0A086K767_TOXGO</name>
<dbReference type="CDD" id="cd11368">
    <property type="entry name" value="RNase_PH_RRP45"/>
    <property type="match status" value="1"/>
</dbReference>
<accession>A0A086K767</accession>
<organism evidence="10 11">
    <name type="scientific">Toxoplasma gondii GAB2-2007-GAL-DOM2</name>
    <dbReference type="NCBI Taxonomy" id="1130820"/>
    <lineage>
        <taxon>Eukaryota</taxon>
        <taxon>Sar</taxon>
        <taxon>Alveolata</taxon>
        <taxon>Apicomplexa</taxon>
        <taxon>Conoidasida</taxon>
        <taxon>Coccidia</taxon>
        <taxon>Eucoccidiorida</taxon>
        <taxon>Eimeriorina</taxon>
        <taxon>Sarcocystidae</taxon>
        <taxon>Toxoplasma</taxon>
    </lineage>
</organism>
<dbReference type="InterPro" id="IPR015847">
    <property type="entry name" value="ExoRNase_PH_dom2"/>
</dbReference>
<feature type="compositionally biased region" description="Polar residues" evidence="7">
    <location>
        <begin position="450"/>
        <end position="460"/>
    </location>
</feature>
<feature type="region of interest" description="Disordered" evidence="7">
    <location>
        <begin position="228"/>
        <end position="256"/>
    </location>
</feature>
<dbReference type="GO" id="GO:0035925">
    <property type="term" value="F:mRNA 3'-UTR AU-rich region binding"/>
    <property type="evidence" value="ECO:0007669"/>
    <property type="project" value="TreeGrafter"/>
</dbReference>
<dbReference type="InterPro" id="IPR001247">
    <property type="entry name" value="ExoRNase_PH_dom1"/>
</dbReference>
<keyword evidence="4" id="KW-0963">Cytoplasm</keyword>
<dbReference type="GO" id="GO:0000467">
    <property type="term" value="P:exonucleolytic trimming to generate mature 3'-end of 5.8S rRNA from tricistronic rRNA transcript (SSU-rRNA, 5.8S rRNA, LSU-rRNA)"/>
    <property type="evidence" value="ECO:0007669"/>
    <property type="project" value="TreeGrafter"/>
</dbReference>
<dbReference type="InterPro" id="IPR036345">
    <property type="entry name" value="ExoRNase_PH_dom2_sf"/>
</dbReference>
<gene>
    <name evidence="10" type="ORF">TGDOM2_213930</name>
</gene>
<dbReference type="GO" id="GO:0071038">
    <property type="term" value="P:TRAMP-dependent tRNA surveillance pathway"/>
    <property type="evidence" value="ECO:0007669"/>
    <property type="project" value="TreeGrafter"/>
</dbReference>
<evidence type="ECO:0000256" key="5">
    <source>
        <dbReference type="ARBA" id="ARBA00022884"/>
    </source>
</evidence>
<dbReference type="Proteomes" id="UP000028837">
    <property type="component" value="Unassembled WGS sequence"/>
</dbReference>
<feature type="domain" description="Exoribonuclease phosphorolytic" evidence="9">
    <location>
        <begin position="259"/>
        <end position="311"/>
    </location>
</feature>
<evidence type="ECO:0000313" key="11">
    <source>
        <dbReference type="Proteomes" id="UP000028837"/>
    </source>
</evidence>
<dbReference type="EMBL" id="AHZU02000785">
    <property type="protein sequence ID" value="KFG40235.1"/>
    <property type="molecule type" value="Genomic_DNA"/>
</dbReference>
<dbReference type="GO" id="GO:0000177">
    <property type="term" value="C:cytoplasmic exosome (RNase complex)"/>
    <property type="evidence" value="ECO:0007669"/>
    <property type="project" value="TreeGrafter"/>
</dbReference>
<dbReference type="GO" id="GO:0000176">
    <property type="term" value="C:nuclear exosome (RNase complex)"/>
    <property type="evidence" value="ECO:0007669"/>
    <property type="project" value="TreeGrafter"/>
</dbReference>
<dbReference type="Pfam" id="PF01138">
    <property type="entry name" value="RNase_PH"/>
    <property type="match status" value="1"/>
</dbReference>
<dbReference type="GO" id="GO:0071035">
    <property type="term" value="P:nuclear polyadenylation-dependent rRNA catabolic process"/>
    <property type="evidence" value="ECO:0007669"/>
    <property type="project" value="TreeGrafter"/>
</dbReference>
<dbReference type="VEuPathDB" id="ToxoDB:TGDOM2_213930"/>
<dbReference type="GO" id="GO:0034476">
    <property type="term" value="P:U5 snRNA 3'-end processing"/>
    <property type="evidence" value="ECO:0007669"/>
    <property type="project" value="TreeGrafter"/>
</dbReference>
<evidence type="ECO:0000256" key="2">
    <source>
        <dbReference type="ARBA" id="ARBA00004496"/>
    </source>
</evidence>
<dbReference type="AlphaFoldDB" id="A0A086K767"/>
<keyword evidence="5" id="KW-0694">RNA-binding</keyword>
<dbReference type="GO" id="GO:0034475">
    <property type="term" value="P:U4 snRNA 3'-end processing"/>
    <property type="evidence" value="ECO:0007669"/>
    <property type="project" value="TreeGrafter"/>
</dbReference>
<dbReference type="GO" id="GO:0071028">
    <property type="term" value="P:nuclear mRNA surveillance"/>
    <property type="evidence" value="ECO:0007669"/>
    <property type="project" value="TreeGrafter"/>
</dbReference>
<evidence type="ECO:0000256" key="1">
    <source>
        <dbReference type="ARBA" id="ARBA00004123"/>
    </source>
</evidence>
<sequence length="536" mass="58020">MLPFCGANAETLVQALQKQKLRVDGRGPDHFRRLQISFRQNNGYAEIALGHTRCVSQVTARPFALLPTDRASDGELSFRVSLSPSIPATSAELAGQVALAASLAADSRRRGGKSSELERELERMLRRLLKDSRVVDTEALCIQSGKWAWHVLVAVTVLEDDGNLRDAALLAALCGLMHFKKEAVTVDGETAVLHAAADREPLPLCIHHLPVLVSFAFLPPRTSLLNVSAPKTEGEEEENVSGSSFPSDLRNVHDDDDDDMDYVVDPSALEEATLPGKVSIAVGKQGELCGMYKVGGPVLRFSHLMKLTKLAAAKAKELLSIVQAAIQQEREGQQRRRRTNARSRYDEPSVLLTLPEKHTLPLPSTGLTVPSAPVLPTQPCFSASSPETESPTRPVATLDDSRKSSESSSALPPSPPRLCRSSEPREEGRAHGERVFQGGGNRRSMEQRETNNSIQNSGAEQSGEADLPVHAAVSEGAPATEDPDKKPVQQRELGVNSRLQMGLNGELEDPGEEDLDLSSAISSSFASKVKKLRKSP</sequence>
<dbReference type="InterPro" id="IPR033100">
    <property type="entry name" value="Rrp45"/>
</dbReference>
<comment type="subcellular location">
    <subcellularLocation>
        <location evidence="2">Cytoplasm</location>
    </subcellularLocation>
    <subcellularLocation>
        <location evidence="1">Nucleus</location>
    </subcellularLocation>
</comment>
<dbReference type="GO" id="GO:0016075">
    <property type="term" value="P:rRNA catabolic process"/>
    <property type="evidence" value="ECO:0007669"/>
    <property type="project" value="TreeGrafter"/>
</dbReference>
<evidence type="ECO:0000256" key="6">
    <source>
        <dbReference type="ARBA" id="ARBA00023242"/>
    </source>
</evidence>
<evidence type="ECO:0000256" key="4">
    <source>
        <dbReference type="ARBA" id="ARBA00022490"/>
    </source>
</evidence>